<evidence type="ECO:0000313" key="1">
    <source>
        <dbReference type="EMBL" id="GAG43548.1"/>
    </source>
</evidence>
<accession>X0Y4F8</accession>
<comment type="caution">
    <text evidence="1">The sequence shown here is derived from an EMBL/GenBank/DDBJ whole genome shotgun (WGS) entry which is preliminary data.</text>
</comment>
<sequence length="109" mass="11671">LGSVLVTREPGWQGSLGWKVELLDWAAGTTPNAIAIAVYTDPGGRNYSWTTGGFILEGEIWTVHCSPGFEPAAGADFYLGFLYGATKISAFTYFDSFGQSQTFQGGGDF</sequence>
<feature type="non-terminal residue" evidence="1">
    <location>
        <position position="1"/>
    </location>
</feature>
<name>X0Y4F8_9ZZZZ</name>
<organism evidence="1">
    <name type="scientific">marine sediment metagenome</name>
    <dbReference type="NCBI Taxonomy" id="412755"/>
    <lineage>
        <taxon>unclassified sequences</taxon>
        <taxon>metagenomes</taxon>
        <taxon>ecological metagenomes</taxon>
    </lineage>
</organism>
<protein>
    <submittedName>
        <fullName evidence="1">Uncharacterized protein</fullName>
    </submittedName>
</protein>
<proteinExistence type="predicted"/>
<dbReference type="EMBL" id="BARS01057873">
    <property type="protein sequence ID" value="GAG43548.1"/>
    <property type="molecule type" value="Genomic_DNA"/>
</dbReference>
<gene>
    <name evidence="1" type="ORF">S01H1_84672</name>
</gene>
<dbReference type="AlphaFoldDB" id="X0Y4F8"/>
<reference evidence="1" key="1">
    <citation type="journal article" date="2014" name="Front. Microbiol.">
        <title>High frequency of phylogenetically diverse reductive dehalogenase-homologous genes in deep subseafloor sedimentary metagenomes.</title>
        <authorList>
            <person name="Kawai M."/>
            <person name="Futagami T."/>
            <person name="Toyoda A."/>
            <person name="Takaki Y."/>
            <person name="Nishi S."/>
            <person name="Hori S."/>
            <person name="Arai W."/>
            <person name="Tsubouchi T."/>
            <person name="Morono Y."/>
            <person name="Uchiyama I."/>
            <person name="Ito T."/>
            <person name="Fujiyama A."/>
            <person name="Inagaki F."/>
            <person name="Takami H."/>
        </authorList>
    </citation>
    <scope>NUCLEOTIDE SEQUENCE</scope>
    <source>
        <strain evidence="1">Expedition CK06-06</strain>
    </source>
</reference>